<accession>A0A450WVB1</accession>
<organism evidence="2">
    <name type="scientific">Candidatus Kentrum sp. LFY</name>
    <dbReference type="NCBI Taxonomy" id="2126342"/>
    <lineage>
        <taxon>Bacteria</taxon>
        <taxon>Pseudomonadati</taxon>
        <taxon>Pseudomonadota</taxon>
        <taxon>Gammaproteobacteria</taxon>
        <taxon>Candidatus Kentrum</taxon>
    </lineage>
</organism>
<evidence type="ECO:0000256" key="1">
    <source>
        <dbReference type="SAM" id="MobiDB-lite"/>
    </source>
</evidence>
<dbReference type="EMBL" id="CAADFN010000083">
    <property type="protein sequence ID" value="VFK21013.1"/>
    <property type="molecule type" value="Genomic_DNA"/>
</dbReference>
<protein>
    <submittedName>
        <fullName evidence="2">Uncharacterized protein</fullName>
    </submittedName>
</protein>
<proteinExistence type="predicted"/>
<evidence type="ECO:0000313" key="2">
    <source>
        <dbReference type="EMBL" id="VFK21013.1"/>
    </source>
</evidence>
<name>A0A450WVB1_9GAMM</name>
<feature type="region of interest" description="Disordered" evidence="1">
    <location>
        <begin position="1"/>
        <end position="43"/>
    </location>
</feature>
<reference evidence="2" key="1">
    <citation type="submission" date="2019-02" db="EMBL/GenBank/DDBJ databases">
        <authorList>
            <person name="Gruber-Vodicka R. H."/>
            <person name="Seah K. B. B."/>
        </authorList>
    </citation>
    <scope>NUCLEOTIDE SEQUENCE</scope>
    <source>
        <strain evidence="2">BECK_BY7</strain>
    </source>
</reference>
<dbReference type="AlphaFoldDB" id="A0A450WVB1"/>
<sequence>MSSSGGDDNGECFLPLAALPGKKSWGGSSREGGITGERRDSDNRFPRGIASFIPRSFSQTSQILQDTDFANIKSCFIGSRRGFARIWFGFGTLSINTENPYLAHFRASRWIGWQKYQSPAEENAAIPIFCRETETALGFHYFGPRCNAAHDTPPK</sequence>
<gene>
    <name evidence="2" type="ORF">BECKLFY1418C_GA0070996_10839</name>
</gene>